<keyword evidence="8" id="KW-0723">Serine/threonine-protein kinase</keyword>
<dbReference type="SUPFAM" id="SSF56112">
    <property type="entry name" value="Protein kinase-like (PK-like)"/>
    <property type="match status" value="1"/>
</dbReference>
<evidence type="ECO:0000313" key="9">
    <source>
        <dbReference type="Proteomes" id="UP001432014"/>
    </source>
</evidence>
<evidence type="ECO:0000259" key="7">
    <source>
        <dbReference type="PROSITE" id="PS50011"/>
    </source>
</evidence>
<dbReference type="RefSeq" id="WP_329497354.1">
    <property type="nucleotide sequence ID" value="NZ_CP108460.1"/>
</dbReference>
<proteinExistence type="predicted"/>
<dbReference type="InterPro" id="IPR017441">
    <property type="entry name" value="Protein_kinase_ATP_BS"/>
</dbReference>
<evidence type="ECO:0000256" key="3">
    <source>
        <dbReference type="ARBA" id="ARBA00022777"/>
    </source>
</evidence>
<dbReference type="InterPro" id="IPR008271">
    <property type="entry name" value="Ser/Thr_kinase_AS"/>
</dbReference>
<keyword evidence="2 5" id="KW-0547">Nucleotide-binding</keyword>
<evidence type="ECO:0000256" key="1">
    <source>
        <dbReference type="ARBA" id="ARBA00022679"/>
    </source>
</evidence>
<feature type="compositionally biased region" description="Low complexity" evidence="6">
    <location>
        <begin position="441"/>
        <end position="453"/>
    </location>
</feature>
<dbReference type="PANTHER" id="PTHR43289">
    <property type="entry name" value="MITOGEN-ACTIVATED PROTEIN KINASE KINASE KINASE 20-RELATED"/>
    <property type="match status" value="1"/>
</dbReference>
<accession>A0ABZ1W8V4</accession>
<feature type="region of interest" description="Disordered" evidence="6">
    <location>
        <begin position="386"/>
        <end position="453"/>
    </location>
</feature>
<reference evidence="8 9" key="1">
    <citation type="submission" date="2022-10" db="EMBL/GenBank/DDBJ databases">
        <title>The complete genomes of actinobacterial strains from the NBC collection.</title>
        <authorList>
            <person name="Joergensen T.S."/>
            <person name="Alvarez Arevalo M."/>
            <person name="Sterndorff E.B."/>
            <person name="Faurdal D."/>
            <person name="Vuksanovic O."/>
            <person name="Mourched A.-S."/>
            <person name="Charusanti P."/>
            <person name="Shaw S."/>
            <person name="Blin K."/>
            <person name="Weber T."/>
        </authorList>
    </citation>
    <scope>NUCLEOTIDE SEQUENCE [LARGE SCALE GENOMIC DNA]</scope>
    <source>
        <strain evidence="8 9">NBC_01247</strain>
    </source>
</reference>
<dbReference type="InterPro" id="IPR011009">
    <property type="entry name" value="Kinase-like_dom_sf"/>
</dbReference>
<dbReference type="PROSITE" id="PS50011">
    <property type="entry name" value="PROTEIN_KINASE_DOM"/>
    <property type="match status" value="1"/>
</dbReference>
<dbReference type="EMBL" id="CP108482">
    <property type="protein sequence ID" value="WUS57263.1"/>
    <property type="molecule type" value="Genomic_DNA"/>
</dbReference>
<sequence>MEPLGSDDPARIGEYRLLRRLGAGGMGRVYLGRTAGGRTVAVKVVRGELAEDPEFRARFRQEVAAARLVGGAWTAPVLDADTEGAHPWVATGYVAGPALGAAVRDFGPLPAAAVRAMGAGLAEALAHVHAQGLVHRDVKPSNVLLTLDGPRLIDFGIARALDAATGLTQSGFVVGSPGYMSPEQARGAVAGPPSDVFSLGAVLAYAATGAAPFGDGVSAAVLLYRVLHEEPELTGLDAALGAIVRDCLAKDPAARPSPDRLRELLSGAGGGTVRLRQAAWLPPAVAEAVGRSAVELLELDSEAPDGAGPAPADAVPAGARPLGAVPLGSVAPGATSPGAARPGSASPGAEPAYDGPGTGRAKRTALLVALAVLAVPLLVYGGVKLRDSTDGGGTPLGDGTPGTTTRVTTGVTSFTTSWSTSWTTGPSPSAPAGSLPPPASGSPAPGGPSAVPAGFLGGWEGDITTKIVPLPSTFRVEFVPGAVGQVVARTSNASHFSSTVCRGNGTLVSAEARTLVIQEAPAEATPECTGQPERQTYTLAADGRLHLEVTGAAMGSDPSGDLSRKG</sequence>
<dbReference type="Gene3D" id="3.30.200.20">
    <property type="entry name" value="Phosphorylase Kinase, domain 1"/>
    <property type="match status" value="1"/>
</dbReference>
<evidence type="ECO:0000256" key="5">
    <source>
        <dbReference type="PROSITE-ProRule" id="PRU10141"/>
    </source>
</evidence>
<keyword evidence="9" id="KW-1185">Reference proteome</keyword>
<keyword evidence="4 5" id="KW-0067">ATP-binding</keyword>
<feature type="compositionally biased region" description="Low complexity" evidence="6">
    <location>
        <begin position="401"/>
        <end position="433"/>
    </location>
</feature>
<gene>
    <name evidence="8" type="ORF">OG469_18155</name>
</gene>
<keyword evidence="1" id="KW-0808">Transferase</keyword>
<feature type="binding site" evidence="5">
    <location>
        <position position="43"/>
    </location>
    <ligand>
        <name>ATP</name>
        <dbReference type="ChEBI" id="CHEBI:30616"/>
    </ligand>
</feature>
<dbReference type="PROSITE" id="PS00107">
    <property type="entry name" value="PROTEIN_KINASE_ATP"/>
    <property type="match status" value="1"/>
</dbReference>
<feature type="compositionally biased region" description="Low complexity" evidence="6">
    <location>
        <begin position="331"/>
        <end position="352"/>
    </location>
</feature>
<dbReference type="SMART" id="SM00220">
    <property type="entry name" value="S_TKc"/>
    <property type="match status" value="1"/>
</dbReference>
<dbReference type="Gene3D" id="1.10.510.10">
    <property type="entry name" value="Transferase(Phosphotransferase) domain 1"/>
    <property type="match status" value="1"/>
</dbReference>
<feature type="region of interest" description="Disordered" evidence="6">
    <location>
        <begin position="326"/>
        <end position="359"/>
    </location>
</feature>
<dbReference type="Pfam" id="PF00069">
    <property type="entry name" value="Pkinase"/>
    <property type="match status" value="1"/>
</dbReference>
<feature type="domain" description="Protein kinase" evidence="7">
    <location>
        <begin position="15"/>
        <end position="265"/>
    </location>
</feature>
<dbReference type="Proteomes" id="UP001432014">
    <property type="component" value="Chromosome"/>
</dbReference>
<protein>
    <submittedName>
        <fullName evidence="8">Serine/threonine protein kinase</fullName>
    </submittedName>
</protein>
<evidence type="ECO:0000256" key="6">
    <source>
        <dbReference type="SAM" id="MobiDB-lite"/>
    </source>
</evidence>
<dbReference type="PROSITE" id="PS00108">
    <property type="entry name" value="PROTEIN_KINASE_ST"/>
    <property type="match status" value="1"/>
</dbReference>
<evidence type="ECO:0000256" key="2">
    <source>
        <dbReference type="ARBA" id="ARBA00022741"/>
    </source>
</evidence>
<organism evidence="8 9">
    <name type="scientific">Kitasatospora herbaricolor</name>
    <dbReference type="NCBI Taxonomy" id="68217"/>
    <lineage>
        <taxon>Bacteria</taxon>
        <taxon>Bacillati</taxon>
        <taxon>Actinomycetota</taxon>
        <taxon>Actinomycetes</taxon>
        <taxon>Kitasatosporales</taxon>
        <taxon>Streptomycetaceae</taxon>
        <taxon>Kitasatospora</taxon>
    </lineage>
</organism>
<keyword evidence="3 8" id="KW-0418">Kinase</keyword>
<dbReference type="PANTHER" id="PTHR43289:SF34">
    <property type="entry name" value="SERINE_THREONINE-PROTEIN KINASE YBDM-RELATED"/>
    <property type="match status" value="1"/>
</dbReference>
<dbReference type="GO" id="GO:0004674">
    <property type="term" value="F:protein serine/threonine kinase activity"/>
    <property type="evidence" value="ECO:0007669"/>
    <property type="project" value="UniProtKB-KW"/>
</dbReference>
<dbReference type="InterPro" id="IPR000719">
    <property type="entry name" value="Prot_kinase_dom"/>
</dbReference>
<evidence type="ECO:0000313" key="8">
    <source>
        <dbReference type="EMBL" id="WUS57263.1"/>
    </source>
</evidence>
<evidence type="ECO:0000256" key="4">
    <source>
        <dbReference type="ARBA" id="ARBA00022840"/>
    </source>
</evidence>
<dbReference type="CDD" id="cd14014">
    <property type="entry name" value="STKc_PknB_like"/>
    <property type="match status" value="1"/>
</dbReference>
<feature type="compositionally biased region" description="Gly residues" evidence="6">
    <location>
        <begin position="390"/>
        <end position="400"/>
    </location>
</feature>
<name>A0ABZ1W8V4_9ACTN</name>